<comment type="caution">
    <text evidence="3">The sequence shown here is derived from an EMBL/GenBank/DDBJ whole genome shotgun (WGS) entry which is preliminary data.</text>
</comment>
<dbReference type="InterPro" id="IPR025421">
    <property type="entry name" value="DUF4148"/>
</dbReference>
<evidence type="ECO:0000313" key="3">
    <source>
        <dbReference type="EMBL" id="OMG71290.1"/>
    </source>
</evidence>
<organism evidence="3 4">
    <name type="scientific">Burkholderia ubonensis</name>
    <dbReference type="NCBI Taxonomy" id="101571"/>
    <lineage>
        <taxon>Bacteria</taxon>
        <taxon>Pseudomonadati</taxon>
        <taxon>Pseudomonadota</taxon>
        <taxon>Betaproteobacteria</taxon>
        <taxon>Burkholderiales</taxon>
        <taxon>Burkholderiaceae</taxon>
        <taxon>Burkholderia</taxon>
        <taxon>Burkholderia cepacia complex</taxon>
    </lineage>
</organism>
<accession>A0A1R1J7L5</accession>
<evidence type="ECO:0000256" key="2">
    <source>
        <dbReference type="SAM" id="SignalP"/>
    </source>
</evidence>
<dbReference type="EMBL" id="MTJZ01000034">
    <property type="protein sequence ID" value="OMG71290.1"/>
    <property type="molecule type" value="Genomic_DNA"/>
</dbReference>
<reference evidence="3 4" key="1">
    <citation type="submission" date="2017-01" db="EMBL/GenBank/DDBJ databases">
        <title>Phylogeographic, genomic and meropenem susceptibility analysis of Burkholderia ubonensis.</title>
        <authorList>
            <person name="Price E.P."/>
            <person name="Sarovich D.S."/>
            <person name="Webb J.R."/>
            <person name="Hall C.M."/>
            <person name="Sahl J.W."/>
            <person name="Kaestli M."/>
            <person name="Mayo M."/>
            <person name="Harrington G."/>
            <person name="Baker A.L."/>
            <person name="Sidak-Loftis L.C."/>
            <person name="Lummis M."/>
            <person name="Schupp J.M."/>
            <person name="Gillece J.D."/>
            <person name="Tuanyok A."/>
            <person name="Warner J."/>
            <person name="Busch J.D."/>
            <person name="Keim P."/>
            <person name="Currie B.J."/>
            <person name="Wagner D.M."/>
        </authorList>
    </citation>
    <scope>NUCLEOTIDE SEQUENCE [LARGE SCALE GENOMIC DNA]</scope>
    <source>
        <strain evidence="3 4">A21</strain>
    </source>
</reference>
<feature type="compositionally biased region" description="Low complexity" evidence="1">
    <location>
        <begin position="32"/>
        <end position="62"/>
    </location>
</feature>
<keyword evidence="2" id="KW-0732">Signal</keyword>
<evidence type="ECO:0008006" key="5">
    <source>
        <dbReference type="Google" id="ProtNLM"/>
    </source>
</evidence>
<feature type="chain" id="PRO_5013068323" description="DUF4148 domain-containing protein" evidence="2">
    <location>
        <begin position="22"/>
        <end position="113"/>
    </location>
</feature>
<protein>
    <recommendedName>
        <fullName evidence="5">DUF4148 domain-containing protein</fullName>
    </recommendedName>
</protein>
<dbReference type="Pfam" id="PF13663">
    <property type="entry name" value="DUF4148"/>
    <property type="match status" value="1"/>
</dbReference>
<evidence type="ECO:0000313" key="4">
    <source>
        <dbReference type="Proteomes" id="UP000187194"/>
    </source>
</evidence>
<name>A0A1R1J7L5_9BURK</name>
<dbReference type="AlphaFoldDB" id="A0A1R1J7L5"/>
<sequence length="113" mass="11489">MNIRTAVAMVVAATAATSAFADGGHGYPGAYAASSTASSASSTRGGAAVAPAGSSGNSAPSGTTREEVRQELIRAYHDGLLPTSNHDYPPSPETIARNKALHSLREPVWAAQH</sequence>
<feature type="signal peptide" evidence="2">
    <location>
        <begin position="1"/>
        <end position="21"/>
    </location>
</feature>
<proteinExistence type="predicted"/>
<evidence type="ECO:0000256" key="1">
    <source>
        <dbReference type="SAM" id="MobiDB-lite"/>
    </source>
</evidence>
<feature type="region of interest" description="Disordered" evidence="1">
    <location>
        <begin position="32"/>
        <end position="67"/>
    </location>
</feature>
<dbReference type="Proteomes" id="UP000187194">
    <property type="component" value="Unassembled WGS sequence"/>
</dbReference>
<gene>
    <name evidence="3" type="ORF">BW685_23075</name>
</gene>
<dbReference type="RefSeq" id="WP_076480146.1">
    <property type="nucleotide sequence ID" value="NZ_MTJZ01000034.1"/>
</dbReference>